<evidence type="ECO:0000256" key="1">
    <source>
        <dbReference type="SAM" id="Phobius"/>
    </source>
</evidence>
<keyword evidence="1" id="KW-1133">Transmembrane helix</keyword>
<dbReference type="RefSeq" id="WP_169453349.1">
    <property type="nucleotide sequence ID" value="NZ_CP051774.1"/>
</dbReference>
<sequence>MATTDTPREARPQIMEPGERADRVAKRLAFVAGLAALLAACLFYPILGRFDQNFRAHGFDTAEVLSPFARALLAKHGLIPTGLLAIFGIFSVASSFSGRRKLTIAAGFLSLLMAGASGVVIPVVLMEALSRAVGKW</sequence>
<keyword evidence="1" id="KW-0472">Membrane</keyword>
<evidence type="ECO:0000313" key="2">
    <source>
        <dbReference type="EMBL" id="QJE95128.1"/>
    </source>
</evidence>
<dbReference type="Proteomes" id="UP000501812">
    <property type="component" value="Chromosome"/>
</dbReference>
<dbReference type="EMBL" id="CP051774">
    <property type="protein sequence ID" value="QJE95128.1"/>
    <property type="molecule type" value="Genomic_DNA"/>
</dbReference>
<evidence type="ECO:0000313" key="3">
    <source>
        <dbReference type="Proteomes" id="UP000501812"/>
    </source>
</evidence>
<keyword evidence="3" id="KW-1185">Reference proteome</keyword>
<accession>A0A858RF07</accession>
<name>A0A858RF07_9BACT</name>
<dbReference type="AlphaFoldDB" id="A0A858RF07"/>
<feature type="transmembrane region" description="Helical" evidence="1">
    <location>
        <begin position="102"/>
        <end position="126"/>
    </location>
</feature>
<organism evidence="2 3">
    <name type="scientific">Luteolibacter luteus</name>
    <dbReference type="NCBI Taxonomy" id="2728835"/>
    <lineage>
        <taxon>Bacteria</taxon>
        <taxon>Pseudomonadati</taxon>
        <taxon>Verrucomicrobiota</taxon>
        <taxon>Verrucomicrobiia</taxon>
        <taxon>Verrucomicrobiales</taxon>
        <taxon>Verrucomicrobiaceae</taxon>
        <taxon>Luteolibacter</taxon>
    </lineage>
</organism>
<dbReference type="KEGG" id="luo:HHL09_04860"/>
<keyword evidence="1" id="KW-0812">Transmembrane</keyword>
<proteinExistence type="predicted"/>
<feature type="transmembrane region" description="Helical" evidence="1">
    <location>
        <begin position="67"/>
        <end position="90"/>
    </location>
</feature>
<reference evidence="2 3" key="1">
    <citation type="submission" date="2020-04" db="EMBL/GenBank/DDBJ databases">
        <title>Luteolibacter sp. G-1-1-1 isolated from soil.</title>
        <authorList>
            <person name="Dahal R.H."/>
        </authorList>
    </citation>
    <scope>NUCLEOTIDE SEQUENCE [LARGE SCALE GENOMIC DNA]</scope>
    <source>
        <strain evidence="2 3">G-1-1-1</strain>
    </source>
</reference>
<feature type="transmembrane region" description="Helical" evidence="1">
    <location>
        <begin position="28"/>
        <end position="47"/>
    </location>
</feature>
<protein>
    <submittedName>
        <fullName evidence="2">Uncharacterized protein</fullName>
    </submittedName>
</protein>
<gene>
    <name evidence="2" type="ORF">HHL09_04860</name>
</gene>